<proteinExistence type="predicted"/>
<evidence type="ECO:0000313" key="2">
    <source>
        <dbReference type="EMBL" id="MDN3564510.1"/>
    </source>
</evidence>
<dbReference type="Proteomes" id="UP001529369">
    <property type="component" value="Unassembled WGS sequence"/>
</dbReference>
<protein>
    <submittedName>
        <fullName evidence="2">Uncharacterized protein</fullName>
    </submittedName>
</protein>
<gene>
    <name evidence="2" type="ORF">QWZ14_09055</name>
</gene>
<reference evidence="3" key="1">
    <citation type="journal article" date="2019" name="Int. J. Syst. Evol. Microbiol.">
        <title>The Global Catalogue of Microorganisms (GCM) 10K type strain sequencing project: providing services to taxonomists for standard genome sequencing and annotation.</title>
        <authorList>
            <consortium name="The Broad Institute Genomics Platform"/>
            <consortium name="The Broad Institute Genome Sequencing Center for Infectious Disease"/>
            <person name="Wu L."/>
            <person name="Ma J."/>
        </authorList>
    </citation>
    <scope>NUCLEOTIDE SEQUENCE [LARGE SCALE GENOMIC DNA]</scope>
    <source>
        <strain evidence="3">CECT 7131</strain>
    </source>
</reference>
<feature type="region of interest" description="Disordered" evidence="1">
    <location>
        <begin position="39"/>
        <end position="62"/>
    </location>
</feature>
<feature type="compositionally biased region" description="Low complexity" evidence="1">
    <location>
        <begin position="49"/>
        <end position="62"/>
    </location>
</feature>
<evidence type="ECO:0000313" key="3">
    <source>
        <dbReference type="Proteomes" id="UP001529369"/>
    </source>
</evidence>
<dbReference type="EMBL" id="JAUFPN010000103">
    <property type="protein sequence ID" value="MDN3564510.1"/>
    <property type="molecule type" value="Genomic_DNA"/>
</dbReference>
<organism evidence="2 3">
    <name type="scientific">Paeniroseomonas aquatica</name>
    <dbReference type="NCBI Taxonomy" id="373043"/>
    <lineage>
        <taxon>Bacteria</taxon>
        <taxon>Pseudomonadati</taxon>
        <taxon>Pseudomonadota</taxon>
        <taxon>Alphaproteobacteria</taxon>
        <taxon>Acetobacterales</taxon>
        <taxon>Acetobacteraceae</taxon>
        <taxon>Paeniroseomonas</taxon>
    </lineage>
</organism>
<comment type="caution">
    <text evidence="2">The sequence shown here is derived from an EMBL/GenBank/DDBJ whole genome shotgun (WGS) entry which is preliminary data.</text>
</comment>
<accession>A0ABT8A409</accession>
<evidence type="ECO:0000256" key="1">
    <source>
        <dbReference type="SAM" id="MobiDB-lite"/>
    </source>
</evidence>
<name>A0ABT8A409_9PROT</name>
<sequence length="62" mass="6565">TSAEVRKMSYTGRVPTSGTIGLEIDRLVTELIGAGILPANSKFPQRQPSQSDLLTASTDTTS</sequence>
<feature type="non-terminal residue" evidence="2">
    <location>
        <position position="1"/>
    </location>
</feature>
<keyword evidence="3" id="KW-1185">Reference proteome</keyword>
<dbReference type="RefSeq" id="WP_290316309.1">
    <property type="nucleotide sequence ID" value="NZ_JAUFPN010000103.1"/>
</dbReference>